<dbReference type="AlphaFoldDB" id="A0A239MH77"/>
<proteinExistence type="predicted"/>
<dbReference type="EMBL" id="FZON01000159">
    <property type="protein sequence ID" value="SNT41573.1"/>
    <property type="molecule type" value="Genomic_DNA"/>
</dbReference>
<feature type="non-terminal residue" evidence="2">
    <location>
        <position position="1"/>
    </location>
</feature>
<evidence type="ECO:0000313" key="2">
    <source>
        <dbReference type="EMBL" id="SNT41573.1"/>
    </source>
</evidence>
<dbReference type="GO" id="GO:0004803">
    <property type="term" value="F:transposase activity"/>
    <property type="evidence" value="ECO:0007669"/>
    <property type="project" value="InterPro"/>
</dbReference>
<feature type="domain" description="Transposase IS110-like N-terminal" evidence="1">
    <location>
        <begin position="77"/>
        <end position="217"/>
    </location>
</feature>
<dbReference type="Proteomes" id="UP000198440">
    <property type="component" value="Unassembled WGS sequence"/>
</dbReference>
<dbReference type="InterPro" id="IPR047650">
    <property type="entry name" value="Transpos_IS110"/>
</dbReference>
<dbReference type="PANTHER" id="PTHR33055:SF15">
    <property type="entry name" value="TRANSPOSASE-RELATED"/>
    <property type="match status" value="1"/>
</dbReference>
<evidence type="ECO:0000259" key="1">
    <source>
        <dbReference type="Pfam" id="PF01548"/>
    </source>
</evidence>
<dbReference type="PANTHER" id="PTHR33055">
    <property type="entry name" value="TRANSPOSASE FOR INSERTION SEQUENCE ELEMENT IS1111A"/>
    <property type="match status" value="1"/>
</dbReference>
<organism evidence="2 3">
    <name type="scientific">Antarctobacter heliothermus</name>
    <dbReference type="NCBI Taxonomy" id="74033"/>
    <lineage>
        <taxon>Bacteria</taxon>
        <taxon>Pseudomonadati</taxon>
        <taxon>Pseudomonadota</taxon>
        <taxon>Alphaproteobacteria</taxon>
        <taxon>Rhodobacterales</taxon>
        <taxon>Roseobacteraceae</taxon>
        <taxon>Antarctobacter</taxon>
    </lineage>
</organism>
<gene>
    <name evidence="2" type="ORF">SAMN04488078_11592</name>
</gene>
<dbReference type="RefSeq" id="WP_212591675.1">
    <property type="nucleotide sequence ID" value="NZ_FZON01000159.1"/>
</dbReference>
<reference evidence="2 3" key="1">
    <citation type="submission" date="2017-06" db="EMBL/GenBank/DDBJ databases">
        <authorList>
            <person name="Kim H.J."/>
            <person name="Triplett B.A."/>
        </authorList>
    </citation>
    <scope>NUCLEOTIDE SEQUENCE [LARGE SCALE GENOMIC DNA]</scope>
    <source>
        <strain evidence="2 3">DSM 11445</strain>
    </source>
</reference>
<accession>A0A239MH77</accession>
<dbReference type="GO" id="GO:0003677">
    <property type="term" value="F:DNA binding"/>
    <property type="evidence" value="ECO:0007669"/>
    <property type="project" value="InterPro"/>
</dbReference>
<dbReference type="InterPro" id="IPR002525">
    <property type="entry name" value="Transp_IS110-like_N"/>
</dbReference>
<name>A0A239MH77_9RHOB</name>
<dbReference type="Pfam" id="PF01548">
    <property type="entry name" value="DEDD_Tnp_IS110"/>
    <property type="match status" value="1"/>
</dbReference>
<evidence type="ECO:0000313" key="3">
    <source>
        <dbReference type="Proteomes" id="UP000198440"/>
    </source>
</evidence>
<protein>
    <submittedName>
        <fullName evidence="2">Transposase</fullName>
    </submittedName>
</protein>
<sequence>CRSQDQPHRRTRAVELAATLNVNGGHAGRIRCKVRPHVFFQRREHDGSACILIAWRHLPPICDVGRHDKRKSTIHFGIDISKDKLAVAIAGGGVRDEVLSWGSFENTPASVDRLLRKLSGRGSPVSVCYEAGPTGYGLYRQVRAFGFECCVVAPSLIPVRAGERVKTDRLDAIRLARVLRAGELTPIWVPDETHEAMRDLVRARESAAEDQRHKRQLVSAFMLRHGRIYHRPKPWRMRLAAKPELRASGASNRPSGNAAG</sequence>
<dbReference type="GO" id="GO:0006313">
    <property type="term" value="P:DNA transposition"/>
    <property type="evidence" value="ECO:0007669"/>
    <property type="project" value="InterPro"/>
</dbReference>